<evidence type="ECO:0000313" key="2">
    <source>
        <dbReference type="Proteomes" id="UP000683925"/>
    </source>
</evidence>
<dbReference type="AlphaFoldDB" id="A0A8S1T753"/>
<gene>
    <name evidence="1" type="ORF">POCTA_138.1.T0190374</name>
</gene>
<reference evidence="1" key="1">
    <citation type="submission" date="2021-01" db="EMBL/GenBank/DDBJ databases">
        <authorList>
            <consortium name="Genoscope - CEA"/>
            <person name="William W."/>
        </authorList>
    </citation>
    <scope>NUCLEOTIDE SEQUENCE</scope>
</reference>
<dbReference type="Proteomes" id="UP000683925">
    <property type="component" value="Unassembled WGS sequence"/>
</dbReference>
<sequence length="238" mass="28525">MFLLILKIFDLFRQNRGKEKFDCLKLKYRSNAPIEIFNDEVRIKQVIINLIGNSFEFAVEGSITVSVRDQMMELWRFNIKYRLKNSKRGQKDIYQGICLFQPIRLAQKQIWNFIETVLFHSKQIYKTEFGTSLFVTTRVIMRKTIQWTMKPSLRPNIERIIFIDDNQSNTEVLIRLFNKKGINKIDYSNYCQMPQKFQMSGIRIIYVIELFSYRLKCLLLMVSAHPRCLNSMCMTRWL</sequence>
<name>A0A8S1T753_PAROT</name>
<evidence type="ECO:0000313" key="1">
    <source>
        <dbReference type="EMBL" id="CAD8147319.1"/>
    </source>
</evidence>
<organism evidence="1 2">
    <name type="scientific">Paramecium octaurelia</name>
    <dbReference type="NCBI Taxonomy" id="43137"/>
    <lineage>
        <taxon>Eukaryota</taxon>
        <taxon>Sar</taxon>
        <taxon>Alveolata</taxon>
        <taxon>Ciliophora</taxon>
        <taxon>Intramacronucleata</taxon>
        <taxon>Oligohymenophorea</taxon>
        <taxon>Peniculida</taxon>
        <taxon>Parameciidae</taxon>
        <taxon>Paramecium</taxon>
    </lineage>
</organism>
<accession>A0A8S1T753</accession>
<dbReference type="OrthoDB" id="101467at2759"/>
<dbReference type="EMBL" id="CAJJDP010000019">
    <property type="protein sequence ID" value="CAD8147319.1"/>
    <property type="molecule type" value="Genomic_DNA"/>
</dbReference>
<keyword evidence="2" id="KW-1185">Reference proteome</keyword>
<protein>
    <submittedName>
        <fullName evidence="1">Uncharacterized protein</fullName>
    </submittedName>
</protein>
<proteinExistence type="predicted"/>
<comment type="caution">
    <text evidence="1">The sequence shown here is derived from an EMBL/GenBank/DDBJ whole genome shotgun (WGS) entry which is preliminary data.</text>
</comment>